<evidence type="ECO:0000256" key="2">
    <source>
        <dbReference type="SAM" id="MobiDB-lite"/>
    </source>
</evidence>
<dbReference type="GO" id="GO:0046872">
    <property type="term" value="F:metal ion binding"/>
    <property type="evidence" value="ECO:0007669"/>
    <property type="project" value="UniProtKB-KW"/>
</dbReference>
<gene>
    <name evidence="4" type="ORF">PGLA2088_LOCUS29628</name>
</gene>
<evidence type="ECO:0000256" key="1">
    <source>
        <dbReference type="RuleBase" id="RU003682"/>
    </source>
</evidence>
<protein>
    <recommendedName>
        <fullName evidence="3">Fe2OG dioxygenase domain-containing protein</fullName>
    </recommendedName>
</protein>
<dbReference type="EMBL" id="CAJNNW010028415">
    <property type="protein sequence ID" value="CAE8696002.1"/>
    <property type="molecule type" value="Genomic_DNA"/>
</dbReference>
<dbReference type="PROSITE" id="PS51471">
    <property type="entry name" value="FE2OG_OXY"/>
    <property type="match status" value="1"/>
</dbReference>
<keyword evidence="1" id="KW-0408">Iron</keyword>
<dbReference type="Proteomes" id="UP000626109">
    <property type="component" value="Unassembled WGS sequence"/>
</dbReference>
<proteinExistence type="inferred from homology"/>
<keyword evidence="1" id="KW-0479">Metal-binding</keyword>
<feature type="compositionally biased region" description="Low complexity" evidence="2">
    <location>
        <begin position="1"/>
        <end position="22"/>
    </location>
</feature>
<comment type="similarity">
    <text evidence="1">Belongs to the iron/ascorbate-dependent oxidoreductase family.</text>
</comment>
<accession>A0A813K6G2</accession>
<feature type="region of interest" description="Disordered" evidence="2">
    <location>
        <begin position="1"/>
        <end position="26"/>
    </location>
</feature>
<comment type="caution">
    <text evidence="4">The sequence shown here is derived from an EMBL/GenBank/DDBJ whole genome shotgun (WGS) entry which is preliminary data.</text>
</comment>
<feature type="domain" description="Fe2OG dioxygenase" evidence="3">
    <location>
        <begin position="189"/>
        <end position="291"/>
    </location>
</feature>
<evidence type="ECO:0000313" key="4">
    <source>
        <dbReference type="EMBL" id="CAE8696002.1"/>
    </source>
</evidence>
<dbReference type="InterPro" id="IPR005123">
    <property type="entry name" value="Oxoglu/Fe-dep_dioxygenase_dom"/>
</dbReference>
<evidence type="ECO:0000259" key="3">
    <source>
        <dbReference type="PROSITE" id="PS51471"/>
    </source>
</evidence>
<dbReference type="GO" id="GO:0016491">
    <property type="term" value="F:oxidoreductase activity"/>
    <property type="evidence" value="ECO:0007669"/>
    <property type="project" value="UniProtKB-KW"/>
</dbReference>
<dbReference type="AlphaFoldDB" id="A0A813K6G2"/>
<evidence type="ECO:0000313" key="5">
    <source>
        <dbReference type="Proteomes" id="UP000626109"/>
    </source>
</evidence>
<organism evidence="4 5">
    <name type="scientific">Polarella glacialis</name>
    <name type="common">Dinoflagellate</name>
    <dbReference type="NCBI Taxonomy" id="89957"/>
    <lineage>
        <taxon>Eukaryota</taxon>
        <taxon>Sar</taxon>
        <taxon>Alveolata</taxon>
        <taxon>Dinophyceae</taxon>
        <taxon>Suessiales</taxon>
        <taxon>Suessiaceae</taxon>
        <taxon>Polarella</taxon>
    </lineage>
</organism>
<name>A0A813K6G2_POLGL</name>
<sequence length="341" mass="36630">MASARRATAARSSSGTSRAKSANPTAGLLASATLGRPAGPAPSAALCERVEAAPQLWKPRARQGALRCSQSSLLLPAGPALALRSSPAAAGHRSASAARWKLPSVADIAFSTEALAASVALGSSSEVYCREADALRAGWPEATWQRQGKPDKVSLGPRALAEDWAKYRSVCPQTLEAAEQLLRSLADQHVEVSFGDVLDYRGGQLLGWHQDSMDLGRHTFTVVLTLSSEGDGRFEWRDIAPDGRSLGKVVASARPGPGDLAIHGLTCNNVLAHRAFWDDGRRVALVLFCRSPEMEAALSVKEVQSCISMRHWWTKDFELAKDPCIVATQKTRDERERCTPP</sequence>
<keyword evidence="1" id="KW-0560">Oxidoreductase</keyword>
<reference evidence="4" key="1">
    <citation type="submission" date="2021-02" db="EMBL/GenBank/DDBJ databases">
        <authorList>
            <person name="Dougan E. K."/>
            <person name="Rhodes N."/>
            <person name="Thang M."/>
            <person name="Chan C."/>
        </authorList>
    </citation>
    <scope>NUCLEOTIDE SEQUENCE</scope>
</reference>